<accession>A0A1B6KMI2</accession>
<name>A0A1B6KMI2_9HEMI</name>
<dbReference type="AlphaFoldDB" id="A0A1B6KMI2"/>
<feature type="non-terminal residue" evidence="1">
    <location>
        <position position="132"/>
    </location>
</feature>
<proteinExistence type="predicted"/>
<sequence>MSGRMKVDFLSKDELEYELKFRGIEIPDRSLVVDLRKKLRKCINEEVKCEAKNFEGKIVGKNELEILSSKINQCKETVQELGQDSSPVDVLRAETKKEHCKVRLGVLQKFKLLDNENIEYSKLVSELKDVEQ</sequence>
<protein>
    <submittedName>
        <fullName evidence="1">Uncharacterized protein</fullName>
    </submittedName>
</protein>
<dbReference type="EMBL" id="GEBQ01027337">
    <property type="protein sequence ID" value="JAT12640.1"/>
    <property type="molecule type" value="Transcribed_RNA"/>
</dbReference>
<reference evidence="1" key="1">
    <citation type="submission" date="2015-11" db="EMBL/GenBank/DDBJ databases">
        <title>De novo transcriptome assembly of four potential Pierce s Disease insect vectors from Arizona vineyards.</title>
        <authorList>
            <person name="Tassone E.E."/>
        </authorList>
    </citation>
    <scope>NUCLEOTIDE SEQUENCE</scope>
</reference>
<evidence type="ECO:0000313" key="1">
    <source>
        <dbReference type="EMBL" id="JAT12640.1"/>
    </source>
</evidence>
<organism evidence="1">
    <name type="scientific">Graphocephala atropunctata</name>
    <dbReference type="NCBI Taxonomy" id="36148"/>
    <lineage>
        <taxon>Eukaryota</taxon>
        <taxon>Metazoa</taxon>
        <taxon>Ecdysozoa</taxon>
        <taxon>Arthropoda</taxon>
        <taxon>Hexapoda</taxon>
        <taxon>Insecta</taxon>
        <taxon>Pterygota</taxon>
        <taxon>Neoptera</taxon>
        <taxon>Paraneoptera</taxon>
        <taxon>Hemiptera</taxon>
        <taxon>Auchenorrhyncha</taxon>
        <taxon>Membracoidea</taxon>
        <taxon>Cicadellidae</taxon>
        <taxon>Cicadellinae</taxon>
        <taxon>Cicadellini</taxon>
        <taxon>Graphocephala</taxon>
    </lineage>
</organism>
<gene>
    <name evidence="1" type="ORF">g.10152</name>
</gene>